<dbReference type="InterPro" id="IPR011992">
    <property type="entry name" value="EF-hand-dom_pair"/>
</dbReference>
<dbReference type="PATRIC" id="fig|396597.7.peg.1964"/>
<comment type="caution">
    <text evidence="2">The sequence shown here is derived from an EMBL/GenBank/DDBJ whole genome shotgun (WGS) entry which is preliminary data.</text>
</comment>
<name>B1TCV7_9BURK</name>
<dbReference type="AlphaFoldDB" id="B1TCV7"/>
<reference evidence="2 3" key="1">
    <citation type="submission" date="2008-03" db="EMBL/GenBank/DDBJ databases">
        <title>Sequencing of the draft genome and assembly of Burkholderia ambifaria MEX-5.</title>
        <authorList>
            <consortium name="US DOE Joint Genome Institute (JGI-PGF)"/>
            <person name="Copeland A."/>
            <person name="Lucas S."/>
            <person name="Lapidus A."/>
            <person name="Glavina del Rio T."/>
            <person name="Dalin E."/>
            <person name="Tice H."/>
            <person name="Bruce D."/>
            <person name="Goodwin L."/>
            <person name="Pitluck S."/>
            <person name="Larimer F."/>
            <person name="Land M.L."/>
            <person name="Hauser L."/>
            <person name="Tiedje J."/>
            <person name="Richardson P."/>
        </authorList>
    </citation>
    <scope>NUCLEOTIDE SEQUENCE [LARGE SCALE GENOMIC DNA]</scope>
    <source>
        <strain evidence="2 3">MEX-5</strain>
    </source>
</reference>
<dbReference type="PROSITE" id="PS50222">
    <property type="entry name" value="EF_HAND_2"/>
    <property type="match status" value="2"/>
</dbReference>
<evidence type="ECO:0000313" key="2">
    <source>
        <dbReference type="EMBL" id="EDT38599.1"/>
    </source>
</evidence>
<feature type="domain" description="EF-hand" evidence="1">
    <location>
        <begin position="7"/>
        <end position="42"/>
    </location>
</feature>
<evidence type="ECO:0000259" key="1">
    <source>
        <dbReference type="PROSITE" id="PS50222"/>
    </source>
</evidence>
<sequence>MSNLTDDQIKQIKIRFDEYDDDKDGIIVESEFKKILGEYLSDDEVNKMLKNMDTDENGGVSLDEFSKANY</sequence>
<dbReference type="GO" id="GO:0005509">
    <property type="term" value="F:calcium ion binding"/>
    <property type="evidence" value="ECO:0007669"/>
    <property type="project" value="InterPro"/>
</dbReference>
<dbReference type="SUPFAM" id="SSF47473">
    <property type="entry name" value="EF-hand"/>
    <property type="match status" value="1"/>
</dbReference>
<gene>
    <name evidence="2" type="ORF">BamMEX5DRAFT_5623</name>
</gene>
<proteinExistence type="predicted"/>
<protein>
    <submittedName>
        <fullName evidence="2">Putative signal transduction protein with EFhand domain</fullName>
    </submittedName>
</protein>
<dbReference type="InterPro" id="IPR002048">
    <property type="entry name" value="EF_hand_dom"/>
</dbReference>
<dbReference type="EMBL" id="ABLK01000267">
    <property type="protein sequence ID" value="EDT38599.1"/>
    <property type="molecule type" value="Genomic_DNA"/>
</dbReference>
<dbReference type="Proteomes" id="UP000004814">
    <property type="component" value="Unassembled WGS sequence"/>
</dbReference>
<organism evidence="2 3">
    <name type="scientific">Burkholderia ambifaria MEX-5</name>
    <dbReference type="NCBI Taxonomy" id="396597"/>
    <lineage>
        <taxon>Bacteria</taxon>
        <taxon>Pseudomonadati</taxon>
        <taxon>Pseudomonadota</taxon>
        <taxon>Betaproteobacteria</taxon>
        <taxon>Burkholderiales</taxon>
        <taxon>Burkholderiaceae</taxon>
        <taxon>Burkholderia</taxon>
        <taxon>Burkholderia cepacia complex</taxon>
    </lineage>
</organism>
<dbReference type="Pfam" id="PF13499">
    <property type="entry name" value="EF-hand_7"/>
    <property type="match status" value="1"/>
</dbReference>
<accession>B1TCV7</accession>
<dbReference type="Gene3D" id="1.10.238.10">
    <property type="entry name" value="EF-hand"/>
    <property type="match status" value="1"/>
</dbReference>
<feature type="domain" description="EF-hand" evidence="1">
    <location>
        <begin position="43"/>
        <end position="70"/>
    </location>
</feature>
<evidence type="ECO:0000313" key="3">
    <source>
        <dbReference type="Proteomes" id="UP000004814"/>
    </source>
</evidence>
<dbReference type="CDD" id="cd00051">
    <property type="entry name" value="EFh"/>
    <property type="match status" value="1"/>
</dbReference>